<evidence type="ECO:0000313" key="1">
    <source>
        <dbReference type="EMBL" id="KFM71371.1"/>
    </source>
</evidence>
<gene>
    <name evidence="1" type="ORF">X975_16589</name>
</gene>
<feature type="non-terminal residue" evidence="1">
    <location>
        <position position="186"/>
    </location>
</feature>
<dbReference type="OrthoDB" id="7890494at2759"/>
<protein>
    <submittedName>
        <fullName evidence="1">Uncharacterized protein</fullName>
    </submittedName>
</protein>
<dbReference type="EMBL" id="KK117769">
    <property type="protein sequence ID" value="KFM71371.1"/>
    <property type="molecule type" value="Genomic_DNA"/>
</dbReference>
<dbReference type="Proteomes" id="UP000054359">
    <property type="component" value="Unassembled WGS sequence"/>
</dbReference>
<accession>A0A087U1Y2</accession>
<reference evidence="1 2" key="1">
    <citation type="submission" date="2013-11" db="EMBL/GenBank/DDBJ databases">
        <title>Genome sequencing of Stegodyphus mimosarum.</title>
        <authorList>
            <person name="Bechsgaard J."/>
        </authorList>
    </citation>
    <scope>NUCLEOTIDE SEQUENCE [LARGE SCALE GENOMIC DNA]</scope>
</reference>
<name>A0A087U1Y2_STEMI</name>
<organism evidence="1 2">
    <name type="scientific">Stegodyphus mimosarum</name>
    <name type="common">African social velvet spider</name>
    <dbReference type="NCBI Taxonomy" id="407821"/>
    <lineage>
        <taxon>Eukaryota</taxon>
        <taxon>Metazoa</taxon>
        <taxon>Ecdysozoa</taxon>
        <taxon>Arthropoda</taxon>
        <taxon>Chelicerata</taxon>
        <taxon>Arachnida</taxon>
        <taxon>Araneae</taxon>
        <taxon>Araneomorphae</taxon>
        <taxon>Entelegynae</taxon>
        <taxon>Eresoidea</taxon>
        <taxon>Eresidae</taxon>
        <taxon>Stegodyphus</taxon>
    </lineage>
</organism>
<sequence>MEWNAAPKTAKRDRSEGYTFREAFTVVKMVVLIEGHPKKCVLEEQATGLELLMMLTTLAILSTKDLHLSSSKGLLDFYKQSGRLKQIELASIGYGNQDKPCYFCVTNVTGHDAKNKGGIVNPNLPSAIRSIGYNAYLSVPHPQANMGNISDIEIYSNFQVIEEEEDLYISETNKTISILIKVSLMI</sequence>
<keyword evidence="2" id="KW-1185">Reference proteome</keyword>
<evidence type="ECO:0000313" key="2">
    <source>
        <dbReference type="Proteomes" id="UP000054359"/>
    </source>
</evidence>
<proteinExistence type="predicted"/>
<dbReference type="AlphaFoldDB" id="A0A087U1Y2"/>